<dbReference type="CDD" id="cd00833">
    <property type="entry name" value="PKS"/>
    <property type="match status" value="1"/>
</dbReference>
<dbReference type="PANTHER" id="PTHR43775">
    <property type="entry name" value="FATTY ACID SYNTHASE"/>
    <property type="match status" value="1"/>
</dbReference>
<dbReference type="InterPro" id="IPR020841">
    <property type="entry name" value="PKS_Beta-ketoAc_synthase_dom"/>
</dbReference>
<comment type="similarity">
    <text evidence="4">Belongs to the thiolase-like superfamily. Beta-ketoacyl-ACP synthases family.</text>
</comment>
<dbReference type="Pfam" id="PF02801">
    <property type="entry name" value="Ketoacyl-synt_C"/>
    <property type="match status" value="1"/>
</dbReference>
<dbReference type="InterPro" id="IPR050091">
    <property type="entry name" value="PKS_NRPS_Biosynth_Enz"/>
</dbReference>
<dbReference type="PANTHER" id="PTHR43775:SF37">
    <property type="entry name" value="SI:DKEY-61P9.11"/>
    <property type="match status" value="1"/>
</dbReference>
<dbReference type="InterPro" id="IPR014030">
    <property type="entry name" value="Ketoacyl_synth_N"/>
</dbReference>
<protein>
    <submittedName>
        <fullName evidence="7">Highly reducing polyketide synthase 40 isoform X2</fullName>
    </submittedName>
</protein>
<keyword evidence="1" id="KW-0596">Phosphopantetheine</keyword>
<dbReference type="SMART" id="SM00825">
    <property type="entry name" value="PKS_KS"/>
    <property type="match status" value="1"/>
</dbReference>
<keyword evidence="6" id="KW-1185">Reference proteome</keyword>
<dbReference type="Pfam" id="PF00109">
    <property type="entry name" value="ketoacyl-synt"/>
    <property type="match status" value="1"/>
</dbReference>
<keyword evidence="2" id="KW-0597">Phosphoprotein</keyword>
<dbReference type="Gene3D" id="3.40.47.10">
    <property type="match status" value="1"/>
</dbReference>
<dbReference type="InterPro" id="IPR018201">
    <property type="entry name" value="Ketoacyl_synth_AS"/>
</dbReference>
<keyword evidence="3 4" id="KW-0808">Transferase</keyword>
<evidence type="ECO:0000256" key="1">
    <source>
        <dbReference type="ARBA" id="ARBA00022450"/>
    </source>
</evidence>
<dbReference type="InterPro" id="IPR016039">
    <property type="entry name" value="Thiolase-like"/>
</dbReference>
<dbReference type="PROSITE" id="PS00606">
    <property type="entry name" value="KS3_1"/>
    <property type="match status" value="1"/>
</dbReference>
<accession>A0ABM3DIV2</accession>
<name>A0ABM3DIV2_SALSA</name>
<proteinExistence type="inferred from homology"/>
<evidence type="ECO:0000259" key="5">
    <source>
        <dbReference type="PROSITE" id="PS52004"/>
    </source>
</evidence>
<evidence type="ECO:0000313" key="7">
    <source>
        <dbReference type="RefSeq" id="XP_045558746.1"/>
    </source>
</evidence>
<dbReference type="GeneID" id="106579696"/>
<dbReference type="SUPFAM" id="SSF53901">
    <property type="entry name" value="Thiolase-like"/>
    <property type="match status" value="2"/>
</dbReference>
<feature type="domain" description="Ketosynthase family 3 (KS3)" evidence="5">
    <location>
        <begin position="5"/>
        <end position="365"/>
    </location>
</feature>
<evidence type="ECO:0000256" key="4">
    <source>
        <dbReference type="RuleBase" id="RU003694"/>
    </source>
</evidence>
<evidence type="ECO:0000256" key="2">
    <source>
        <dbReference type="ARBA" id="ARBA00022553"/>
    </source>
</evidence>
<dbReference type="Proteomes" id="UP001652741">
    <property type="component" value="Chromosome ssa19"/>
</dbReference>
<reference evidence="7" key="1">
    <citation type="submission" date="2025-08" db="UniProtKB">
        <authorList>
            <consortium name="RefSeq"/>
        </authorList>
    </citation>
    <scope>IDENTIFICATION</scope>
</reference>
<dbReference type="InterPro" id="IPR014031">
    <property type="entry name" value="Ketoacyl_synth_C"/>
</dbReference>
<sequence length="365" mass="39125">MMGDAEDIAVVGIGCNFPGGEGLDNFWKVLLEGKNCALQIPDERFDSSYWYDPNDDKVGKSRTDKAALMDGFNEFDHKFFGITETEVEQMDPQQKLLLQCAYRALENAGMPMEKASGTKTGVFIGLMNRDYEQSAAFMNPNVINHCTGTGLSMSIAANRVSYVFNFTGPSLSIDCACSSSLVALHLACQAIRQGDCEMALCGGVNCIIQPLVFVALSKAKMISPEGTSKPFSSRADGYGRGEGCGIILLKPLKKALKENDHVWGIISNTAVNQDGHTVTPITKPSMVQQEELLRGIYSESDLLSVQYIEAHGTGTPVGDPIEAGSISKVIAKARPPGSEILRIGSVKGNIGHTESAAGVAGLIKF</sequence>
<gene>
    <name evidence="7" type="primary">LOC106579696</name>
</gene>
<organism evidence="6 7">
    <name type="scientific">Salmo salar</name>
    <name type="common">Atlantic salmon</name>
    <dbReference type="NCBI Taxonomy" id="8030"/>
    <lineage>
        <taxon>Eukaryota</taxon>
        <taxon>Metazoa</taxon>
        <taxon>Chordata</taxon>
        <taxon>Craniata</taxon>
        <taxon>Vertebrata</taxon>
        <taxon>Euteleostomi</taxon>
        <taxon>Actinopterygii</taxon>
        <taxon>Neopterygii</taxon>
        <taxon>Teleostei</taxon>
        <taxon>Protacanthopterygii</taxon>
        <taxon>Salmoniformes</taxon>
        <taxon>Salmonidae</taxon>
        <taxon>Salmoninae</taxon>
        <taxon>Salmo</taxon>
    </lineage>
</organism>
<evidence type="ECO:0000256" key="3">
    <source>
        <dbReference type="ARBA" id="ARBA00022679"/>
    </source>
</evidence>
<dbReference type="PROSITE" id="PS52004">
    <property type="entry name" value="KS3_2"/>
    <property type="match status" value="1"/>
</dbReference>
<evidence type="ECO:0000313" key="6">
    <source>
        <dbReference type="Proteomes" id="UP001652741"/>
    </source>
</evidence>
<dbReference type="RefSeq" id="XP_045558746.1">
    <property type="nucleotide sequence ID" value="XM_045702790.1"/>
</dbReference>